<evidence type="ECO:0000313" key="1">
    <source>
        <dbReference type="EMBL" id="QWG10526.1"/>
    </source>
</evidence>
<evidence type="ECO:0008006" key="3">
    <source>
        <dbReference type="Google" id="ProtNLM"/>
    </source>
</evidence>
<dbReference type="SUPFAM" id="SSF109604">
    <property type="entry name" value="HD-domain/PDEase-like"/>
    <property type="match status" value="1"/>
</dbReference>
<keyword evidence="1" id="KW-0614">Plasmid</keyword>
<geneLocation type="plasmid" evidence="1 2">
    <name>p1</name>
</geneLocation>
<gene>
    <name evidence="1" type="ORF">KM029_26495</name>
</gene>
<dbReference type="InterPro" id="IPR009218">
    <property type="entry name" value="HD_phosphohydro"/>
</dbReference>
<dbReference type="PIRSF" id="PIRSF035170">
    <property type="entry name" value="HD_phosphohydro"/>
    <property type="match status" value="1"/>
</dbReference>
<organism evidence="1 2">
    <name type="scientific">Flammeovirga kamogawensis</name>
    <dbReference type="NCBI Taxonomy" id="373891"/>
    <lineage>
        <taxon>Bacteria</taxon>
        <taxon>Pseudomonadati</taxon>
        <taxon>Bacteroidota</taxon>
        <taxon>Cytophagia</taxon>
        <taxon>Cytophagales</taxon>
        <taxon>Flammeovirgaceae</taxon>
        <taxon>Flammeovirga</taxon>
    </lineage>
</organism>
<dbReference type="Gene3D" id="1.10.3210.10">
    <property type="entry name" value="Hypothetical protein af1432"/>
    <property type="match status" value="1"/>
</dbReference>
<name>A0ABX8H405_9BACT</name>
<evidence type="ECO:0000313" key="2">
    <source>
        <dbReference type="Proteomes" id="UP000682802"/>
    </source>
</evidence>
<proteinExistence type="predicted"/>
<dbReference type="PANTHER" id="PTHR21174:SF0">
    <property type="entry name" value="HD PHOSPHOHYDROLASE FAMILY PROTEIN-RELATED"/>
    <property type="match status" value="1"/>
</dbReference>
<dbReference type="RefSeq" id="WP_144077017.1">
    <property type="nucleotide sequence ID" value="NZ_CP076130.1"/>
</dbReference>
<keyword evidence="2" id="KW-1185">Reference proteome</keyword>
<protein>
    <recommendedName>
        <fullName evidence="3">HD domain-containing protein</fullName>
    </recommendedName>
</protein>
<dbReference type="EMBL" id="CP076130">
    <property type="protein sequence ID" value="QWG10526.1"/>
    <property type="molecule type" value="Genomic_DNA"/>
</dbReference>
<sequence length="206" mass="24862">MKNLKEIWYDLTATYISDVELIDELWCEININYSNKNREYHNLSHLAYMIELAFEYKSKIVDFDTLLFSIFYHDIIYNSKRSDNELESAKIASNRLKRLGFLNDRVDKCYEQILATKNHQYNTESDTNFLLDFDLAILGDEPQKYLDYTKKIRKEYSIYPDFLYNMGRKKVLKHFLEMDKIFKTSEFKTNFEQQARKNLITELENK</sequence>
<reference evidence="1 2" key="1">
    <citation type="submission" date="2021-05" db="EMBL/GenBank/DDBJ databases">
        <title>Comparative genomic studies on the polysaccharide-degrading batcterial strains of the Flammeovirga genus.</title>
        <authorList>
            <person name="Zewei F."/>
            <person name="Zheng Z."/>
            <person name="Yu L."/>
            <person name="Ruyue G."/>
            <person name="Yanhong M."/>
            <person name="Yuanyuan C."/>
            <person name="Jingyan G."/>
            <person name="Wenjun H."/>
        </authorList>
    </citation>
    <scope>NUCLEOTIDE SEQUENCE [LARGE SCALE GENOMIC DNA]</scope>
    <source>
        <strain evidence="1 2">YS10</strain>
        <plasmid evidence="1 2">p1</plasmid>
    </source>
</reference>
<dbReference type="PANTHER" id="PTHR21174">
    <property type="match status" value="1"/>
</dbReference>
<accession>A0ABX8H405</accession>
<dbReference type="Proteomes" id="UP000682802">
    <property type="component" value="Plasmid p1"/>
</dbReference>